<feature type="compositionally biased region" description="Low complexity" evidence="1">
    <location>
        <begin position="90"/>
        <end position="111"/>
    </location>
</feature>
<evidence type="ECO:0000256" key="3">
    <source>
        <dbReference type="SAM" id="SignalP"/>
    </source>
</evidence>
<reference evidence="4" key="1">
    <citation type="submission" date="2020-05" db="EMBL/GenBank/DDBJ databases">
        <title>WGS assembly of Panicum virgatum.</title>
        <authorList>
            <person name="Lovell J.T."/>
            <person name="Jenkins J."/>
            <person name="Shu S."/>
            <person name="Juenger T.E."/>
            <person name="Schmutz J."/>
        </authorList>
    </citation>
    <scope>NUCLEOTIDE SEQUENCE</scope>
    <source>
        <strain evidence="4">AP13</strain>
    </source>
</reference>
<keyword evidence="2" id="KW-1133">Transmembrane helix</keyword>
<organism evidence="4 5">
    <name type="scientific">Panicum virgatum</name>
    <name type="common">Blackwell switchgrass</name>
    <dbReference type="NCBI Taxonomy" id="38727"/>
    <lineage>
        <taxon>Eukaryota</taxon>
        <taxon>Viridiplantae</taxon>
        <taxon>Streptophyta</taxon>
        <taxon>Embryophyta</taxon>
        <taxon>Tracheophyta</taxon>
        <taxon>Spermatophyta</taxon>
        <taxon>Magnoliopsida</taxon>
        <taxon>Liliopsida</taxon>
        <taxon>Poales</taxon>
        <taxon>Poaceae</taxon>
        <taxon>PACMAD clade</taxon>
        <taxon>Panicoideae</taxon>
        <taxon>Panicodae</taxon>
        <taxon>Paniceae</taxon>
        <taxon>Panicinae</taxon>
        <taxon>Panicum</taxon>
        <taxon>Panicum sect. Hiantes</taxon>
    </lineage>
</organism>
<evidence type="ECO:0000313" key="5">
    <source>
        <dbReference type="Proteomes" id="UP000823388"/>
    </source>
</evidence>
<dbReference type="EMBL" id="CM029037">
    <property type="protein sequence ID" value="KAG2656468.1"/>
    <property type="molecule type" value="Genomic_DNA"/>
</dbReference>
<keyword evidence="3" id="KW-0732">Signal</keyword>
<gene>
    <name evidence="4" type="ORF">PVAP13_1KG086077</name>
</gene>
<feature type="compositionally biased region" description="Low complexity" evidence="1">
    <location>
        <begin position="66"/>
        <end position="82"/>
    </location>
</feature>
<feature type="region of interest" description="Disordered" evidence="1">
    <location>
        <begin position="23"/>
        <end position="115"/>
    </location>
</feature>
<feature type="signal peptide" evidence="3">
    <location>
        <begin position="1"/>
        <end position="17"/>
    </location>
</feature>
<proteinExistence type="predicted"/>
<keyword evidence="2" id="KW-0472">Membrane</keyword>
<name>A0A8T0XCH0_PANVG</name>
<protein>
    <submittedName>
        <fullName evidence="4">Uncharacterized protein</fullName>
    </submittedName>
</protein>
<accession>A0A8T0XCH0</accession>
<comment type="caution">
    <text evidence="4">The sequence shown here is derived from an EMBL/GenBank/DDBJ whole genome shotgun (WGS) entry which is preliminary data.</text>
</comment>
<feature type="chain" id="PRO_5035901293" evidence="3">
    <location>
        <begin position="18"/>
        <end position="215"/>
    </location>
</feature>
<dbReference type="Proteomes" id="UP000823388">
    <property type="component" value="Chromosome 1K"/>
</dbReference>
<feature type="transmembrane region" description="Helical" evidence="2">
    <location>
        <begin position="160"/>
        <end position="186"/>
    </location>
</feature>
<evidence type="ECO:0000256" key="1">
    <source>
        <dbReference type="SAM" id="MobiDB-lite"/>
    </source>
</evidence>
<keyword evidence="5" id="KW-1185">Reference proteome</keyword>
<keyword evidence="2" id="KW-0812">Transmembrane</keyword>
<sequence length="215" mass="22606">MARQLLLVLLTLLATAATPSLHAASPVGAVSSTPPAGDGVVPVSRRRLGPAHDLQRPVAPDDDDAVSASSLPVAPPAAQAARPPRDRDSSPATDTTPAAADASHPNPAAAPRAVHDVTEVFRATRRLGPPRLRYSVVPAGADDDTTNNNKAAPNDASGGVMYYLSLLDLAADLLALAAVVGCWLWLAPRPLRKSQRVRVRVTRLRLRRRFVCPAP</sequence>
<evidence type="ECO:0000256" key="2">
    <source>
        <dbReference type="SAM" id="Phobius"/>
    </source>
</evidence>
<evidence type="ECO:0000313" key="4">
    <source>
        <dbReference type="EMBL" id="KAG2656468.1"/>
    </source>
</evidence>
<dbReference type="AlphaFoldDB" id="A0A8T0XCH0"/>